<feature type="signal peptide" evidence="2">
    <location>
        <begin position="1"/>
        <end position="20"/>
    </location>
</feature>
<keyword evidence="2" id="KW-0732">Signal</keyword>
<dbReference type="PANTHER" id="PTHR23282:SF101">
    <property type="entry name" value="MAM DOMAIN-CONTAINING PROTEIN"/>
    <property type="match status" value="1"/>
</dbReference>
<dbReference type="InterPro" id="IPR051560">
    <property type="entry name" value="MAM_domain-containing"/>
</dbReference>
<dbReference type="Proteomes" id="UP000694620">
    <property type="component" value="Chromosome 5"/>
</dbReference>
<dbReference type="SMART" id="SM00137">
    <property type="entry name" value="MAM"/>
    <property type="match status" value="3"/>
</dbReference>
<dbReference type="PROSITE" id="PS00740">
    <property type="entry name" value="MAM_1"/>
    <property type="match status" value="1"/>
</dbReference>
<keyword evidence="1" id="KW-0677">Repeat</keyword>
<feature type="domain" description="MAM" evidence="3">
    <location>
        <begin position="20"/>
        <end position="156"/>
    </location>
</feature>
<accession>A0A8C4RKR9</accession>
<reference evidence="4" key="1">
    <citation type="submission" date="2021-06" db="EMBL/GenBank/DDBJ databases">
        <authorList>
            <consortium name="Wellcome Sanger Institute Data Sharing"/>
        </authorList>
    </citation>
    <scope>NUCLEOTIDE SEQUENCE [LARGE SCALE GENOMIC DNA]</scope>
</reference>
<dbReference type="Ensembl" id="ENSECRT00000003270.1">
    <property type="protein sequence ID" value="ENSECRP00000003216.1"/>
    <property type="gene ID" value="ENSECRG00000002069.1"/>
</dbReference>
<organism evidence="4 5">
    <name type="scientific">Erpetoichthys calabaricus</name>
    <name type="common">Rope fish</name>
    <name type="synonym">Calamoichthys calabaricus</name>
    <dbReference type="NCBI Taxonomy" id="27687"/>
    <lineage>
        <taxon>Eukaryota</taxon>
        <taxon>Metazoa</taxon>
        <taxon>Chordata</taxon>
        <taxon>Craniata</taxon>
        <taxon>Vertebrata</taxon>
        <taxon>Euteleostomi</taxon>
        <taxon>Actinopterygii</taxon>
        <taxon>Polypteriformes</taxon>
        <taxon>Polypteridae</taxon>
        <taxon>Erpetoichthys</taxon>
    </lineage>
</organism>
<dbReference type="CDD" id="cd06263">
    <property type="entry name" value="MAM"/>
    <property type="match status" value="3"/>
</dbReference>
<evidence type="ECO:0000256" key="1">
    <source>
        <dbReference type="ARBA" id="ARBA00022737"/>
    </source>
</evidence>
<dbReference type="GO" id="GO:0016020">
    <property type="term" value="C:membrane"/>
    <property type="evidence" value="ECO:0007669"/>
    <property type="project" value="InterPro"/>
</dbReference>
<evidence type="ECO:0000313" key="5">
    <source>
        <dbReference type="Proteomes" id="UP000694620"/>
    </source>
</evidence>
<feature type="domain" description="MAM" evidence="3">
    <location>
        <begin position="155"/>
        <end position="316"/>
    </location>
</feature>
<protein>
    <submittedName>
        <fullName evidence="4">MAM domain containing 2a</fullName>
    </submittedName>
</protein>
<evidence type="ECO:0000259" key="3">
    <source>
        <dbReference type="PROSITE" id="PS50060"/>
    </source>
</evidence>
<feature type="domain" description="MAM" evidence="3">
    <location>
        <begin position="327"/>
        <end position="380"/>
    </location>
</feature>
<gene>
    <name evidence="4" type="primary">MAMDC2</name>
</gene>
<keyword evidence="5" id="KW-1185">Reference proteome</keyword>
<name>A0A8C4RKR9_ERPCA</name>
<dbReference type="Gene3D" id="2.60.120.200">
    <property type="match status" value="3"/>
</dbReference>
<evidence type="ECO:0000313" key="4">
    <source>
        <dbReference type="Ensembl" id="ENSECRP00000003216.1"/>
    </source>
</evidence>
<dbReference type="PANTHER" id="PTHR23282">
    <property type="entry name" value="APICAL ENDOSOMAL GLYCOPROTEIN PRECURSOR"/>
    <property type="match status" value="1"/>
</dbReference>
<feature type="chain" id="PRO_5034469416" evidence="2">
    <location>
        <begin position="21"/>
        <end position="620"/>
    </location>
</feature>
<dbReference type="GeneTree" id="ENSGT00940000156117"/>
<dbReference type="Pfam" id="PF00629">
    <property type="entry name" value="MAM"/>
    <property type="match status" value="4"/>
</dbReference>
<proteinExistence type="predicted"/>
<evidence type="ECO:0000256" key="2">
    <source>
        <dbReference type="SAM" id="SignalP"/>
    </source>
</evidence>
<reference evidence="4" key="3">
    <citation type="submission" date="2025-09" db="UniProtKB">
        <authorList>
            <consortium name="Ensembl"/>
        </authorList>
    </citation>
    <scope>IDENTIFICATION</scope>
</reference>
<dbReference type="PROSITE" id="PS50060">
    <property type="entry name" value="MAM_2"/>
    <property type="match status" value="5"/>
</dbReference>
<dbReference type="SUPFAM" id="SSF49899">
    <property type="entry name" value="Concanavalin A-like lectins/glucanases"/>
    <property type="match status" value="4"/>
</dbReference>
<dbReference type="InterPro" id="IPR013320">
    <property type="entry name" value="ConA-like_dom_sf"/>
</dbReference>
<dbReference type="PRINTS" id="PR00020">
    <property type="entry name" value="MAMDOMAIN"/>
</dbReference>
<feature type="domain" description="MAM" evidence="3">
    <location>
        <begin position="449"/>
        <end position="608"/>
    </location>
</feature>
<dbReference type="InterPro" id="IPR000998">
    <property type="entry name" value="MAM_dom"/>
</dbReference>
<sequence length="620" mass="71335">FFLLKVAHVLLSAWEQLLQGSCTFEGSTCGYSSDPAHLKWSLNTEGRNFIRIFHIRDTITVLISPILEFLDWSCVRIVYQISGSGTLQMYIRPEGESFDYRLWSSQDTSDSWLIATVDLRNTLNQYKIIFEGTPGEDLSHSVAIFEIRIVQGYCIECNFEEHHICGYTNVWNPNVNWYVGGYISRDPLSSLLDDHTMSNQRGHYMYVDSIYVKNFQEVAQLASPMTMFPIAGCLSFYYHRNQGKGNIFSVFTRDVFGHYEEIWRPEKQETSTWNRVKVDIKTHHPLQVGDIFINSCPLGGSIAVDDISFSADFCNTETEPFFDPSIANCDFEEDFCRYYQESSEGSMWRRVSINPNVYRIGDHTKGSENVKYCLKIFLTLCMGLLKQKHPHRGSWIRVEISFHKPMPTKVVFVSICRNFWDCGLVALDDISVTHGDCHITAGIHHSPAGECNFDKNECEYTQDEKDKGQWIRKRGQTPTSYTGPKGDHTTGVGYYMYIEASHMFTGHNARLLSSNLRGFLHQQCLTFFYSMYGSGTGMLSVYLKKNEDKREILLWRRRGEQSISWLKGSVEYECEQNHQIVFEAIRGISIRSDIAIDDIVMKKGPCKGWFTSTIIKNLHV</sequence>
<feature type="domain" description="MAM" evidence="3">
    <location>
        <begin position="393"/>
        <end position="439"/>
    </location>
</feature>
<dbReference type="FunFam" id="2.60.120.200:FF:000128">
    <property type="entry name" value="enteropeptidase isoform X2"/>
    <property type="match status" value="1"/>
</dbReference>
<dbReference type="AlphaFoldDB" id="A0A8C4RKR9"/>
<reference evidence="4" key="2">
    <citation type="submission" date="2025-08" db="UniProtKB">
        <authorList>
            <consortium name="Ensembl"/>
        </authorList>
    </citation>
    <scope>IDENTIFICATION</scope>
</reference>